<dbReference type="NCBIfam" id="TIGR01252">
    <property type="entry name" value="acetolac_decarb"/>
    <property type="match status" value="1"/>
</dbReference>
<organism evidence="10 11">
    <name type="scientific">Lactobacillus equicursoris DSM 19284 = JCM 14600 = CIP 110162</name>
    <dbReference type="NCBI Taxonomy" id="1293597"/>
    <lineage>
        <taxon>Bacteria</taxon>
        <taxon>Bacillati</taxon>
        <taxon>Bacillota</taxon>
        <taxon>Bacilli</taxon>
        <taxon>Lactobacillales</taxon>
        <taxon>Lactobacillaceae</taxon>
        <taxon>Lactobacillus</taxon>
    </lineage>
</organism>
<dbReference type="InterPro" id="IPR005128">
    <property type="entry name" value="Acetolactate_a_deCO2ase"/>
</dbReference>
<dbReference type="GO" id="GO:0047605">
    <property type="term" value="F:acetolactate decarboxylase activity"/>
    <property type="evidence" value="ECO:0007669"/>
    <property type="project" value="UniProtKB-UniRule"/>
</dbReference>
<dbReference type="Pfam" id="PF03306">
    <property type="entry name" value="AAL_decarboxy"/>
    <property type="match status" value="1"/>
</dbReference>
<evidence type="ECO:0000256" key="9">
    <source>
        <dbReference type="PIRNR" id="PIRNR001332"/>
    </source>
</evidence>
<keyword evidence="7 9" id="KW-0005">Acetoin biosynthesis</keyword>
<dbReference type="PANTHER" id="PTHR35524">
    <property type="entry name" value="ALPHA-ACETOLACTATE DECARBOXYLASE"/>
    <property type="match status" value="1"/>
</dbReference>
<dbReference type="PATRIC" id="fig|1293597.4.peg.925"/>
<sequence>MEEDTVYQHGTLAMLISGLFDGTLPVSSLLEHGDSGIGTCAGLDGEMVVLGGHAYTIRRDGTVEELAGDVTVPFACVHFDEVKNFQSITNLSVDDLEAKILQENSRNVFFAVKITGTFAKMTTRTVFKQEKPYPGLVEVADQQAIFTGEDTKGTVIGYYAPDLYQGVASSGFHLHYLSDNHQLGGHILDMAVKDGELTIQPFVNFNLHLPVDNADFFKKRIDTDQLNAQIRQAEH</sequence>
<dbReference type="UniPathway" id="UPA00626">
    <property type="reaction ID" value="UER00678"/>
</dbReference>
<dbReference type="EMBL" id="AZDU01000026">
    <property type="protein sequence ID" value="KRL01554.1"/>
    <property type="molecule type" value="Genomic_DNA"/>
</dbReference>
<evidence type="ECO:0000256" key="3">
    <source>
        <dbReference type="ARBA" id="ARBA00007106"/>
    </source>
</evidence>
<proteinExistence type="inferred from homology"/>
<keyword evidence="6 9" id="KW-0210">Decarboxylase</keyword>
<dbReference type="STRING" id="1293597.FC20_GL000852"/>
<evidence type="ECO:0000313" key="10">
    <source>
        <dbReference type="EMBL" id="KRL01554.1"/>
    </source>
</evidence>
<evidence type="ECO:0000256" key="7">
    <source>
        <dbReference type="ARBA" id="ARBA00023061"/>
    </source>
</evidence>
<dbReference type="Proteomes" id="UP000051074">
    <property type="component" value="Unassembled WGS sequence"/>
</dbReference>
<comment type="pathway">
    <text evidence="2 9">Polyol metabolism; (R,R)-butane-2,3-diol biosynthesis; (R,R)-butane-2,3-diol from pyruvate: step 2/3.</text>
</comment>
<evidence type="ECO:0000256" key="5">
    <source>
        <dbReference type="ARBA" id="ARBA00020164"/>
    </source>
</evidence>
<reference evidence="10 11" key="1">
    <citation type="journal article" date="2015" name="Genome Announc.">
        <title>Expanding the biotechnology potential of lactobacilli through comparative genomics of 213 strains and associated genera.</title>
        <authorList>
            <person name="Sun Z."/>
            <person name="Harris H.M."/>
            <person name="McCann A."/>
            <person name="Guo C."/>
            <person name="Argimon S."/>
            <person name="Zhang W."/>
            <person name="Yang X."/>
            <person name="Jeffery I.B."/>
            <person name="Cooney J.C."/>
            <person name="Kagawa T.F."/>
            <person name="Liu W."/>
            <person name="Song Y."/>
            <person name="Salvetti E."/>
            <person name="Wrobel A."/>
            <person name="Rasinkangas P."/>
            <person name="Parkhill J."/>
            <person name="Rea M.C."/>
            <person name="O'Sullivan O."/>
            <person name="Ritari J."/>
            <person name="Douillard F.P."/>
            <person name="Paul Ross R."/>
            <person name="Yang R."/>
            <person name="Briner A.E."/>
            <person name="Felis G.E."/>
            <person name="de Vos W.M."/>
            <person name="Barrangou R."/>
            <person name="Klaenhammer T.R."/>
            <person name="Caufield P.W."/>
            <person name="Cui Y."/>
            <person name="Zhang H."/>
            <person name="O'Toole P.W."/>
        </authorList>
    </citation>
    <scope>NUCLEOTIDE SEQUENCE [LARGE SCALE GENOMIC DNA]</scope>
    <source>
        <strain evidence="10 11">DSM 19284</strain>
    </source>
</reference>
<keyword evidence="8 9" id="KW-0456">Lyase</keyword>
<comment type="similarity">
    <text evidence="3 9">Belongs to the alpha-acetolactate decarboxylase family.</text>
</comment>
<dbReference type="GO" id="GO:0045151">
    <property type="term" value="P:acetoin biosynthetic process"/>
    <property type="evidence" value="ECO:0007669"/>
    <property type="project" value="UniProtKB-UniRule"/>
</dbReference>
<gene>
    <name evidence="10" type="ORF">FC20_GL000852</name>
</gene>
<evidence type="ECO:0000256" key="8">
    <source>
        <dbReference type="ARBA" id="ARBA00023239"/>
    </source>
</evidence>
<dbReference type="CDD" id="cd17299">
    <property type="entry name" value="acetolactate_decarboxylase"/>
    <property type="match status" value="1"/>
</dbReference>
<dbReference type="PIRSF" id="PIRSF001332">
    <property type="entry name" value="Acetolac_decarb"/>
    <property type="match status" value="1"/>
</dbReference>
<evidence type="ECO:0000256" key="1">
    <source>
        <dbReference type="ARBA" id="ARBA00001784"/>
    </source>
</evidence>
<evidence type="ECO:0000256" key="6">
    <source>
        <dbReference type="ARBA" id="ARBA00022793"/>
    </source>
</evidence>
<dbReference type="EC" id="4.1.1.5" evidence="4 9"/>
<keyword evidence="11" id="KW-1185">Reference proteome</keyword>
<comment type="caution">
    <text evidence="10">The sequence shown here is derived from an EMBL/GenBank/DDBJ whole genome shotgun (WGS) entry which is preliminary data.</text>
</comment>
<dbReference type="Gene3D" id="3.30.1330.80">
    <property type="entry name" value="Hypothetical protein, similar to alpha- acetolactate decarboxylase, domain 2"/>
    <property type="match status" value="2"/>
</dbReference>
<accession>K0NWJ8</accession>
<protein>
    <recommendedName>
        <fullName evidence="5 9">Alpha-acetolactate decarboxylase</fullName>
        <ecNumber evidence="4 9">4.1.1.5</ecNumber>
    </recommendedName>
</protein>
<dbReference type="SUPFAM" id="SSF117856">
    <property type="entry name" value="AF0104/ALDC/Ptd012-like"/>
    <property type="match status" value="1"/>
</dbReference>
<dbReference type="PANTHER" id="PTHR35524:SF1">
    <property type="entry name" value="ALPHA-ACETOLACTATE DECARBOXYLASE"/>
    <property type="match status" value="1"/>
</dbReference>
<evidence type="ECO:0000313" key="11">
    <source>
        <dbReference type="Proteomes" id="UP000051074"/>
    </source>
</evidence>
<comment type="catalytic activity">
    <reaction evidence="1 9">
        <text>(2S)-2-acetolactate + H(+) = (R)-acetoin + CO2</text>
        <dbReference type="Rhea" id="RHEA:21580"/>
        <dbReference type="ChEBI" id="CHEBI:15378"/>
        <dbReference type="ChEBI" id="CHEBI:15686"/>
        <dbReference type="ChEBI" id="CHEBI:16526"/>
        <dbReference type="ChEBI" id="CHEBI:58476"/>
        <dbReference type="EC" id="4.1.1.5"/>
    </reaction>
</comment>
<name>K0NWJ8_9LACO</name>
<dbReference type="AlphaFoldDB" id="K0NWJ8"/>
<evidence type="ECO:0000256" key="4">
    <source>
        <dbReference type="ARBA" id="ARBA00013204"/>
    </source>
</evidence>
<evidence type="ECO:0000256" key="2">
    <source>
        <dbReference type="ARBA" id="ARBA00005170"/>
    </source>
</evidence>
<dbReference type="eggNOG" id="COG3527">
    <property type="taxonomic scope" value="Bacteria"/>
</dbReference>
<dbReference type="RefSeq" id="WP_008460749.1">
    <property type="nucleotide sequence ID" value="NZ_AZDU01000026.1"/>
</dbReference>